<dbReference type="Gene3D" id="3.40.50.10320">
    <property type="entry name" value="LmbE-like"/>
    <property type="match status" value="1"/>
</dbReference>
<evidence type="ECO:0000313" key="2">
    <source>
        <dbReference type="Proteomes" id="UP000623269"/>
    </source>
</evidence>
<accession>A0A8J7HBM8</accession>
<proteinExistence type="predicted"/>
<dbReference type="InterPro" id="IPR003737">
    <property type="entry name" value="GlcNAc_PI_deacetylase-related"/>
</dbReference>
<dbReference type="GO" id="GO:0016811">
    <property type="term" value="F:hydrolase activity, acting on carbon-nitrogen (but not peptide) bonds, in linear amides"/>
    <property type="evidence" value="ECO:0007669"/>
    <property type="project" value="TreeGrafter"/>
</dbReference>
<evidence type="ECO:0000313" key="1">
    <source>
        <dbReference type="EMBL" id="MBH1939409.1"/>
    </source>
</evidence>
<dbReference type="AlphaFoldDB" id="A0A8J7HBM8"/>
<dbReference type="InterPro" id="IPR024078">
    <property type="entry name" value="LmbE-like_dom_sf"/>
</dbReference>
<dbReference type="PANTHER" id="PTHR12993:SF11">
    <property type="entry name" value="N-ACETYLGLUCOSAMINYL-PHOSPHATIDYLINOSITOL DE-N-ACETYLASE"/>
    <property type="match status" value="1"/>
</dbReference>
<comment type="caution">
    <text evidence="1">The sequence shown here is derived from an EMBL/GenBank/DDBJ whole genome shotgun (WGS) entry which is preliminary data.</text>
</comment>
<name>A0A8J7HBM8_9FIRM</name>
<dbReference type="Proteomes" id="UP000623269">
    <property type="component" value="Unassembled WGS sequence"/>
</dbReference>
<organism evidence="1 2">
    <name type="scientific">Mobilitalea sibirica</name>
    <dbReference type="NCBI Taxonomy" id="1462919"/>
    <lineage>
        <taxon>Bacteria</taxon>
        <taxon>Bacillati</taxon>
        <taxon>Bacillota</taxon>
        <taxon>Clostridia</taxon>
        <taxon>Lachnospirales</taxon>
        <taxon>Lachnospiraceae</taxon>
        <taxon>Mobilitalea</taxon>
    </lineage>
</organism>
<dbReference type="SUPFAM" id="SSF102588">
    <property type="entry name" value="LmbE-like"/>
    <property type="match status" value="1"/>
</dbReference>
<protein>
    <submittedName>
        <fullName evidence="1">PIG-L family deacetylase</fullName>
    </submittedName>
</protein>
<dbReference type="PANTHER" id="PTHR12993">
    <property type="entry name" value="N-ACETYLGLUCOSAMINYL-PHOSPHATIDYLINOSITOL DE-N-ACETYLASE-RELATED"/>
    <property type="match status" value="1"/>
</dbReference>
<dbReference type="Pfam" id="PF02585">
    <property type="entry name" value="PIG-L"/>
    <property type="match status" value="1"/>
</dbReference>
<dbReference type="RefSeq" id="WP_197659637.1">
    <property type="nucleotide sequence ID" value="NZ_JAEAGR010000001.1"/>
</dbReference>
<keyword evidence="2" id="KW-1185">Reference proteome</keyword>
<dbReference type="EMBL" id="JAEAGR010000001">
    <property type="protein sequence ID" value="MBH1939409.1"/>
    <property type="molecule type" value="Genomic_DNA"/>
</dbReference>
<sequence>MIVLVIAPHADDEILGVGATMAKYLKEGHKVYVCIATKGRAPLFSEELVETVLEEAGKCHRYLGIEKTFYLDLPAAMLETVQRHEVNRRILEVVEEVEPDITFIPHHGDMQKDHQIIAEASLVALRPKYLHRVKEIYAYETLSETEWNLPHAANSFLPNVYHDISDYLVVKLKAMEYYRSQLAEFPNPRSLQAMEALARVRGSTVNVKAAEAFALVRMLL</sequence>
<gene>
    <name evidence="1" type="ORF">I5677_00715</name>
</gene>
<reference evidence="1" key="1">
    <citation type="submission" date="2020-12" db="EMBL/GenBank/DDBJ databases">
        <title>M. sibirica DSM 26468T genome.</title>
        <authorList>
            <person name="Thieme N."/>
            <person name="Rettenmaier R."/>
            <person name="Zverlov V."/>
            <person name="Liebl W."/>
        </authorList>
    </citation>
    <scope>NUCLEOTIDE SEQUENCE</scope>
    <source>
        <strain evidence="1">DSM 26468</strain>
    </source>
</reference>